<dbReference type="InterPro" id="IPR007219">
    <property type="entry name" value="XnlR_reg_dom"/>
</dbReference>
<proteinExistence type="predicted"/>
<keyword evidence="5" id="KW-0804">Transcription</keyword>
<feature type="compositionally biased region" description="Basic and acidic residues" evidence="7">
    <location>
        <begin position="14"/>
        <end position="42"/>
    </location>
</feature>
<dbReference type="Gene3D" id="4.10.240.10">
    <property type="entry name" value="Zn(2)-C6 fungal-type DNA-binding domain"/>
    <property type="match status" value="1"/>
</dbReference>
<evidence type="ECO:0000313" key="8">
    <source>
        <dbReference type="EMBL" id="WWD15975.1"/>
    </source>
</evidence>
<feature type="region of interest" description="Disordered" evidence="7">
    <location>
        <begin position="1"/>
        <end position="42"/>
    </location>
</feature>
<keyword evidence="3" id="KW-0805">Transcription regulation</keyword>
<dbReference type="GO" id="GO:0006351">
    <property type="term" value="P:DNA-templated transcription"/>
    <property type="evidence" value="ECO:0007669"/>
    <property type="project" value="InterPro"/>
</dbReference>
<dbReference type="PROSITE" id="PS00463">
    <property type="entry name" value="ZN2_CY6_FUNGAL_1"/>
    <property type="match status" value="1"/>
</dbReference>
<dbReference type="PROSITE" id="PS50048">
    <property type="entry name" value="ZN2_CY6_FUNGAL_2"/>
    <property type="match status" value="1"/>
</dbReference>
<evidence type="ECO:0000256" key="4">
    <source>
        <dbReference type="ARBA" id="ARBA00023125"/>
    </source>
</evidence>
<evidence type="ECO:0000313" key="9">
    <source>
        <dbReference type="Proteomes" id="UP000322225"/>
    </source>
</evidence>
<feature type="compositionally biased region" description="Polar residues" evidence="7">
    <location>
        <begin position="230"/>
        <end position="244"/>
    </location>
</feature>
<dbReference type="Proteomes" id="UP000322225">
    <property type="component" value="Chromosome 1"/>
</dbReference>
<dbReference type="EMBL" id="CP144051">
    <property type="protein sequence ID" value="WWD15975.1"/>
    <property type="molecule type" value="Genomic_DNA"/>
</dbReference>
<dbReference type="GO" id="GO:0005634">
    <property type="term" value="C:nucleus"/>
    <property type="evidence" value="ECO:0007669"/>
    <property type="project" value="UniProtKB-SubCell"/>
</dbReference>
<dbReference type="CDD" id="cd12148">
    <property type="entry name" value="fungal_TF_MHR"/>
    <property type="match status" value="1"/>
</dbReference>
<comment type="subcellular location">
    <subcellularLocation>
        <location evidence="1">Nucleus</location>
    </subcellularLocation>
</comment>
<evidence type="ECO:0000256" key="1">
    <source>
        <dbReference type="ARBA" id="ARBA00004123"/>
    </source>
</evidence>
<keyword evidence="2" id="KW-0479">Metal-binding</keyword>
<dbReference type="GO" id="GO:0000976">
    <property type="term" value="F:transcription cis-regulatory region binding"/>
    <property type="evidence" value="ECO:0007669"/>
    <property type="project" value="TreeGrafter"/>
</dbReference>
<protein>
    <submittedName>
        <fullName evidence="8">Uncharacterized protein</fullName>
    </submittedName>
</protein>
<sequence length="1014" mass="109873">MDHDGEGDYSGVDSSDHEVKREDGQRSKGREDGKGKAKGEKKGGINRVNRACNNCRRMKMRCVGAEDPPCKRCRNGGLACVMEKPGRSATGGDAPVGEDRIRSLESQVSAIQNTLTDLVTTLRAGVSSAASSHGSNLTPIAVTNTTPDYAPSLTSLPISGTQIPTVRMDSASPNLHTGTIDPSSQLAMSSNNPNQTGFFASTPISSTNNYISQHQNGTNHPDPFRPYVNSNQARSFGFSPQQTDMLPPPPQRRPGGLDEGSRRQTISGDLNVPSVTWPSSGVIERQESHTRHMSLPPSRAGSVGPHDILAPEQIINPLGEMSNMAGLVEAAVERAREEQAAKASSQEDGTSMKRTASEMERAPSGGDLSKKPPKKARFSPSRPGGPSVFENQNLPPKAVVPGFKSESKKWHVHAFPDVVTEGFVTEEEGKEMMRLYYAGSSNFIPCFDPNVDTWDSLRARSPFSITSIIFVGARVRDGGGPPSEVQKACRAHAEKIAVGTLFHPVNRIEAVQGMILLAAFKDGGWLPGGHAVRMGIDMGINRSFIHLLRTGMGKGKSPEELEQERSLVVHSRTWFCLYLMEHQMAYGTGRPAIIREDETIHQCRRLLEHPLSITSDARLVSTVELTALRSPLHIELTASPDLPIAESTLKRLKQANQDFDAWERYWDRVLSDRFGKGRGDFFRESLIIQRQYAELFVNSQLLRGIRESSDIIGMPEEKRALAIRAMKNAQRCLDICLHGENYRNGLRYAVHYTHVCAAFAASFLIRIARLFPNELNLKKTAKDVEELASVLSEIPAGRYARSLRLILRRARRAKVIPAPSAISSPQRQAAALPTMTPRHSHEGATPAPAGASASLTAFSPSQLVNPNFYPSPGGPGVAPPTNMSPNSATVWFNANVANQMMNDSPSSGEFFEFDSLFAQETLERAGITLGEDNQLPLFLDGQSLGSLAAPTEMTPYVGLEQFFLPQEVDNQLAGPLGSGSNGQNGGGEGGTGAGGGGEGEGNGNGNHTLPDVWW</sequence>
<feature type="compositionally biased region" description="Gly residues" evidence="7">
    <location>
        <begin position="976"/>
        <end position="1004"/>
    </location>
</feature>
<evidence type="ECO:0000256" key="6">
    <source>
        <dbReference type="ARBA" id="ARBA00023242"/>
    </source>
</evidence>
<feature type="compositionally biased region" description="Low complexity" evidence="7">
    <location>
        <begin position="843"/>
        <end position="852"/>
    </location>
</feature>
<accession>A0A5M6C3V1</accession>
<dbReference type="RefSeq" id="XP_031862746.1">
    <property type="nucleotide sequence ID" value="XM_032002939.1"/>
</dbReference>
<evidence type="ECO:0000256" key="7">
    <source>
        <dbReference type="SAM" id="MobiDB-lite"/>
    </source>
</evidence>
<feature type="compositionally biased region" description="Polar residues" evidence="7">
    <location>
        <begin position="263"/>
        <end position="279"/>
    </location>
</feature>
<dbReference type="KEGG" id="ksn:43587058"/>
<reference evidence="8" key="2">
    <citation type="submission" date="2024-01" db="EMBL/GenBank/DDBJ databases">
        <title>Comparative genomics of Cryptococcus and Kwoniella reveals pathogenesis evolution and contrasting modes of karyotype evolution via chromosome fusion or intercentromeric recombination.</title>
        <authorList>
            <person name="Coelho M.A."/>
            <person name="David-Palma M."/>
            <person name="Shea T."/>
            <person name="Bowers K."/>
            <person name="McGinley-Smith S."/>
            <person name="Mohammad A.W."/>
            <person name="Gnirke A."/>
            <person name="Yurkov A.M."/>
            <person name="Nowrousian M."/>
            <person name="Sun S."/>
            <person name="Cuomo C.A."/>
            <person name="Heitman J."/>
        </authorList>
    </citation>
    <scope>NUCLEOTIDE SEQUENCE</scope>
    <source>
        <strain evidence="8">CBS 12478</strain>
    </source>
</reference>
<dbReference type="CDD" id="cd00067">
    <property type="entry name" value="GAL4"/>
    <property type="match status" value="1"/>
</dbReference>
<dbReference type="GeneID" id="43587058"/>
<keyword evidence="9" id="KW-1185">Reference proteome</keyword>
<feature type="region of interest" description="Disordered" evidence="7">
    <location>
        <begin position="230"/>
        <end position="305"/>
    </location>
</feature>
<feature type="region of interest" description="Disordered" evidence="7">
    <location>
        <begin position="336"/>
        <end position="395"/>
    </location>
</feature>
<keyword evidence="4" id="KW-0238">DNA-binding</keyword>
<gene>
    <name evidence="8" type="ORF">CI109_100399</name>
</gene>
<dbReference type="Pfam" id="PF00172">
    <property type="entry name" value="Zn_clus"/>
    <property type="match status" value="1"/>
</dbReference>
<evidence type="ECO:0000256" key="3">
    <source>
        <dbReference type="ARBA" id="ARBA00023015"/>
    </source>
</evidence>
<dbReference type="PANTHER" id="PTHR31845:SF17">
    <property type="entry name" value="ZN(II)2CYS6 TRANSCRIPTION FACTOR (EUROFUNG)"/>
    <property type="match status" value="1"/>
</dbReference>
<name>A0A5M6C3V1_9TREE</name>
<dbReference type="SMART" id="SM00066">
    <property type="entry name" value="GAL4"/>
    <property type="match status" value="1"/>
</dbReference>
<dbReference type="InterPro" id="IPR001138">
    <property type="entry name" value="Zn2Cys6_DnaBD"/>
</dbReference>
<dbReference type="InterPro" id="IPR036864">
    <property type="entry name" value="Zn2-C6_fun-type_DNA-bd_sf"/>
</dbReference>
<reference evidence="8" key="1">
    <citation type="submission" date="2017-08" db="EMBL/GenBank/DDBJ databases">
        <authorList>
            <person name="Cuomo C."/>
            <person name="Billmyre B."/>
            <person name="Heitman J."/>
        </authorList>
    </citation>
    <scope>NUCLEOTIDE SEQUENCE</scope>
    <source>
        <strain evidence="8">CBS 12478</strain>
    </source>
</reference>
<dbReference type="AlphaFoldDB" id="A0A5M6C3V1"/>
<dbReference type="SMART" id="SM00906">
    <property type="entry name" value="Fungal_trans"/>
    <property type="match status" value="1"/>
</dbReference>
<evidence type="ECO:0000256" key="2">
    <source>
        <dbReference type="ARBA" id="ARBA00022723"/>
    </source>
</evidence>
<dbReference type="SUPFAM" id="SSF57701">
    <property type="entry name" value="Zn2/Cys6 DNA-binding domain"/>
    <property type="match status" value="1"/>
</dbReference>
<dbReference type="GO" id="GO:0008270">
    <property type="term" value="F:zinc ion binding"/>
    <property type="evidence" value="ECO:0007669"/>
    <property type="project" value="InterPro"/>
</dbReference>
<dbReference type="PANTHER" id="PTHR31845">
    <property type="entry name" value="FINGER DOMAIN PROTEIN, PUTATIVE-RELATED"/>
    <property type="match status" value="1"/>
</dbReference>
<dbReference type="InterPro" id="IPR051089">
    <property type="entry name" value="prtT"/>
</dbReference>
<dbReference type="GO" id="GO:0000981">
    <property type="term" value="F:DNA-binding transcription factor activity, RNA polymerase II-specific"/>
    <property type="evidence" value="ECO:0007669"/>
    <property type="project" value="InterPro"/>
</dbReference>
<evidence type="ECO:0000256" key="5">
    <source>
        <dbReference type="ARBA" id="ARBA00023163"/>
    </source>
</evidence>
<dbReference type="OrthoDB" id="4454541at2759"/>
<feature type="region of interest" description="Disordered" evidence="7">
    <location>
        <begin position="970"/>
        <end position="1014"/>
    </location>
</feature>
<keyword evidence="6" id="KW-0539">Nucleus</keyword>
<organism evidence="8 9">
    <name type="scientific">Kwoniella shandongensis</name>
    <dbReference type="NCBI Taxonomy" id="1734106"/>
    <lineage>
        <taxon>Eukaryota</taxon>
        <taxon>Fungi</taxon>
        <taxon>Dikarya</taxon>
        <taxon>Basidiomycota</taxon>
        <taxon>Agaricomycotina</taxon>
        <taxon>Tremellomycetes</taxon>
        <taxon>Tremellales</taxon>
        <taxon>Cryptococcaceae</taxon>
        <taxon>Kwoniella</taxon>
    </lineage>
</organism>
<feature type="region of interest" description="Disordered" evidence="7">
    <location>
        <begin position="818"/>
        <end position="852"/>
    </location>
</feature>